<evidence type="ECO:0000256" key="1">
    <source>
        <dbReference type="SAM" id="Phobius"/>
    </source>
</evidence>
<feature type="transmembrane region" description="Helical" evidence="1">
    <location>
        <begin position="250"/>
        <end position="269"/>
    </location>
</feature>
<proteinExistence type="predicted"/>
<evidence type="ECO:0000313" key="2">
    <source>
        <dbReference type="EMBL" id="OAS13899.1"/>
    </source>
</evidence>
<sequence>MAEDRAGATGAPARGRGRPAIAALLVGVAIALSAGPAAALTPKDLAGVALAPPPGARAPLDAAFTDTAGRRLSLGQALDGRPALLLPLDYACRNVCDPMLAVAGTALAATGLSPGTDYRLVTLGINPRADAAAARTMVAGQLGTGPILASAVVLTGAPGPVEAVTRAVGYAYAYDRDTESYAHPAGALVLAGDGRVARALSPLAMTGRDLRLALVEAGEGRVGALSDRLLLLCYGYDATTGIYTPLIRRILTASGIVTVLAIAGLVAWLHRRSRPA</sequence>
<reference evidence="2 3" key="1">
    <citation type="submission" date="2016-04" db="EMBL/GenBank/DDBJ databases">
        <authorList>
            <person name="Evans L.H."/>
            <person name="Alamgir A."/>
            <person name="Owens N."/>
            <person name="Weber N.D."/>
            <person name="Virtaneva K."/>
            <person name="Barbian K."/>
            <person name="Babar A."/>
            <person name="Rosenke K."/>
        </authorList>
    </citation>
    <scope>NUCLEOTIDE SEQUENCE [LARGE SCALE GENOMIC DNA]</scope>
    <source>
        <strain evidence="2 3">PMB02</strain>
    </source>
</reference>
<dbReference type="EMBL" id="LWHQ01000092">
    <property type="protein sequence ID" value="OAS13899.1"/>
    <property type="molecule type" value="Genomic_DNA"/>
</dbReference>
<keyword evidence="1" id="KW-1133">Transmembrane helix</keyword>
<dbReference type="Gene3D" id="3.40.30.10">
    <property type="entry name" value="Glutaredoxin"/>
    <property type="match status" value="1"/>
</dbReference>
<protein>
    <submittedName>
        <fullName evidence="2">Electron transporter</fullName>
    </submittedName>
</protein>
<organism evidence="2 3">
    <name type="scientific">Methylobacterium platani</name>
    <dbReference type="NCBI Taxonomy" id="427683"/>
    <lineage>
        <taxon>Bacteria</taxon>
        <taxon>Pseudomonadati</taxon>
        <taxon>Pseudomonadota</taxon>
        <taxon>Alphaproteobacteria</taxon>
        <taxon>Hyphomicrobiales</taxon>
        <taxon>Methylobacteriaceae</taxon>
        <taxon>Methylobacterium</taxon>
    </lineage>
</organism>
<dbReference type="InterPro" id="IPR036249">
    <property type="entry name" value="Thioredoxin-like_sf"/>
</dbReference>
<comment type="caution">
    <text evidence="2">The sequence shown here is derived from an EMBL/GenBank/DDBJ whole genome shotgun (WGS) entry which is preliminary data.</text>
</comment>
<evidence type="ECO:0000313" key="3">
    <source>
        <dbReference type="Proteomes" id="UP000078316"/>
    </source>
</evidence>
<keyword evidence="1" id="KW-0472">Membrane</keyword>
<dbReference type="Proteomes" id="UP000078316">
    <property type="component" value="Unassembled WGS sequence"/>
</dbReference>
<gene>
    <name evidence="2" type="ORF">A5481_30905</name>
</gene>
<accession>A0A179S0C6</accession>
<keyword evidence="1" id="KW-0812">Transmembrane</keyword>
<dbReference type="AlphaFoldDB" id="A0A179S0C6"/>
<dbReference type="STRING" id="427683.A5481_30905"/>
<dbReference type="SUPFAM" id="SSF52833">
    <property type="entry name" value="Thioredoxin-like"/>
    <property type="match status" value="1"/>
</dbReference>
<name>A0A179S0C6_9HYPH</name>